<dbReference type="GO" id="GO:0000976">
    <property type="term" value="F:transcription cis-regulatory region binding"/>
    <property type="evidence" value="ECO:0007669"/>
    <property type="project" value="TreeGrafter"/>
</dbReference>
<name>A0A955L389_9BACT</name>
<dbReference type="Proteomes" id="UP000782843">
    <property type="component" value="Unassembled WGS sequence"/>
</dbReference>
<dbReference type="InterPro" id="IPR011006">
    <property type="entry name" value="CheY-like_superfamily"/>
</dbReference>
<dbReference type="EMBL" id="JAGQLG010000052">
    <property type="protein sequence ID" value="MCA9382059.1"/>
    <property type="molecule type" value="Genomic_DNA"/>
</dbReference>
<dbReference type="InterPro" id="IPR039420">
    <property type="entry name" value="WalR-like"/>
</dbReference>
<evidence type="ECO:0000313" key="10">
    <source>
        <dbReference type="EMBL" id="MCA9382059.1"/>
    </source>
</evidence>
<dbReference type="CDD" id="cd00383">
    <property type="entry name" value="trans_reg_C"/>
    <property type="match status" value="1"/>
</dbReference>
<dbReference type="PANTHER" id="PTHR48111:SF22">
    <property type="entry name" value="REGULATOR OF RPOS"/>
    <property type="match status" value="1"/>
</dbReference>
<evidence type="ECO:0000259" key="9">
    <source>
        <dbReference type="PROSITE" id="PS51755"/>
    </source>
</evidence>
<dbReference type="SMART" id="SM00862">
    <property type="entry name" value="Trans_reg_C"/>
    <property type="match status" value="1"/>
</dbReference>
<dbReference type="InterPro" id="IPR001789">
    <property type="entry name" value="Sig_transdc_resp-reg_receiver"/>
</dbReference>
<reference evidence="10" key="2">
    <citation type="journal article" date="2021" name="Microbiome">
        <title>Successional dynamics and alternative stable states in a saline activated sludge microbial community over 9 years.</title>
        <authorList>
            <person name="Wang Y."/>
            <person name="Ye J."/>
            <person name="Ju F."/>
            <person name="Liu L."/>
            <person name="Boyd J.A."/>
            <person name="Deng Y."/>
            <person name="Parks D.H."/>
            <person name="Jiang X."/>
            <person name="Yin X."/>
            <person name="Woodcroft B.J."/>
            <person name="Tyson G.W."/>
            <person name="Hugenholtz P."/>
            <person name="Polz M.F."/>
            <person name="Zhang T."/>
        </authorList>
    </citation>
    <scope>NUCLEOTIDE SEQUENCE</scope>
    <source>
        <strain evidence="10">HKST-UBA10</strain>
    </source>
</reference>
<evidence type="ECO:0000256" key="3">
    <source>
        <dbReference type="ARBA" id="ARBA00023015"/>
    </source>
</evidence>
<keyword evidence="1 6" id="KW-0597">Phosphoprotein</keyword>
<evidence type="ECO:0000256" key="7">
    <source>
        <dbReference type="PROSITE-ProRule" id="PRU01091"/>
    </source>
</evidence>
<dbReference type="Gene3D" id="1.10.10.10">
    <property type="entry name" value="Winged helix-like DNA-binding domain superfamily/Winged helix DNA-binding domain"/>
    <property type="match status" value="1"/>
</dbReference>
<dbReference type="GO" id="GO:0032993">
    <property type="term" value="C:protein-DNA complex"/>
    <property type="evidence" value="ECO:0007669"/>
    <property type="project" value="TreeGrafter"/>
</dbReference>
<feature type="domain" description="Response regulatory" evidence="8">
    <location>
        <begin position="2"/>
        <end position="118"/>
    </location>
</feature>
<dbReference type="GO" id="GO:0006355">
    <property type="term" value="P:regulation of DNA-templated transcription"/>
    <property type="evidence" value="ECO:0007669"/>
    <property type="project" value="InterPro"/>
</dbReference>
<dbReference type="InterPro" id="IPR001867">
    <property type="entry name" value="OmpR/PhoB-type_DNA-bd"/>
</dbReference>
<evidence type="ECO:0000259" key="8">
    <source>
        <dbReference type="PROSITE" id="PS50110"/>
    </source>
</evidence>
<reference evidence="10" key="1">
    <citation type="submission" date="2020-04" db="EMBL/GenBank/DDBJ databases">
        <authorList>
            <person name="Zhang T."/>
        </authorList>
    </citation>
    <scope>NUCLEOTIDE SEQUENCE</scope>
    <source>
        <strain evidence="10">HKST-UBA10</strain>
    </source>
</reference>
<dbReference type="SMART" id="SM00448">
    <property type="entry name" value="REC"/>
    <property type="match status" value="1"/>
</dbReference>
<sequence>MKILVVEDTVELCDSMTSVLIDTGYTVDKAYDGKEGLSMASVNIYDLVVLDINLPSYSGFQIAKELKECEETHSVPVIAVTARYELDDKLKGFEIGFDDYITKPFEMKEFVARVDAVIRRSKPNKSVILETDDIQLDPQRRVVTRGKKEVELTKIEFNILEYLLRNKSLIVTNEQLIESVWGEDSDLLDPPIRSHIKNLRKKIGDDDFTIIKTIPGIGYKID</sequence>
<dbReference type="InterPro" id="IPR036388">
    <property type="entry name" value="WH-like_DNA-bd_sf"/>
</dbReference>
<organism evidence="10 11">
    <name type="scientific">Candidatus Dojkabacteria bacterium</name>
    <dbReference type="NCBI Taxonomy" id="2099670"/>
    <lineage>
        <taxon>Bacteria</taxon>
        <taxon>Candidatus Dojkabacteria</taxon>
    </lineage>
</organism>
<accession>A0A955L389</accession>
<protein>
    <submittedName>
        <fullName evidence="10">Response regulator transcription factor</fullName>
    </submittedName>
</protein>
<evidence type="ECO:0000256" key="6">
    <source>
        <dbReference type="PROSITE-ProRule" id="PRU00169"/>
    </source>
</evidence>
<gene>
    <name evidence="10" type="ORF">KC660_01475</name>
</gene>
<dbReference type="PROSITE" id="PS50110">
    <property type="entry name" value="RESPONSE_REGULATORY"/>
    <property type="match status" value="1"/>
</dbReference>
<dbReference type="PANTHER" id="PTHR48111">
    <property type="entry name" value="REGULATOR OF RPOS"/>
    <property type="match status" value="1"/>
</dbReference>
<dbReference type="GO" id="GO:0000156">
    <property type="term" value="F:phosphorelay response regulator activity"/>
    <property type="evidence" value="ECO:0007669"/>
    <property type="project" value="TreeGrafter"/>
</dbReference>
<feature type="domain" description="OmpR/PhoB-type" evidence="9">
    <location>
        <begin position="126"/>
        <end position="222"/>
    </location>
</feature>
<dbReference type="PROSITE" id="PS51755">
    <property type="entry name" value="OMPR_PHOB"/>
    <property type="match status" value="1"/>
</dbReference>
<keyword evidence="3" id="KW-0805">Transcription regulation</keyword>
<dbReference type="Pfam" id="PF00072">
    <property type="entry name" value="Response_reg"/>
    <property type="match status" value="1"/>
</dbReference>
<keyword evidence="5" id="KW-0804">Transcription</keyword>
<dbReference type="Pfam" id="PF00486">
    <property type="entry name" value="Trans_reg_C"/>
    <property type="match status" value="1"/>
</dbReference>
<feature type="modified residue" description="4-aspartylphosphate" evidence="6">
    <location>
        <position position="51"/>
    </location>
</feature>
<evidence type="ECO:0000256" key="1">
    <source>
        <dbReference type="ARBA" id="ARBA00022553"/>
    </source>
</evidence>
<dbReference type="SUPFAM" id="SSF52172">
    <property type="entry name" value="CheY-like"/>
    <property type="match status" value="1"/>
</dbReference>
<keyword evidence="2" id="KW-0902">Two-component regulatory system</keyword>
<feature type="DNA-binding region" description="OmpR/PhoB-type" evidence="7">
    <location>
        <begin position="126"/>
        <end position="222"/>
    </location>
</feature>
<dbReference type="AlphaFoldDB" id="A0A955L389"/>
<evidence type="ECO:0000256" key="2">
    <source>
        <dbReference type="ARBA" id="ARBA00023012"/>
    </source>
</evidence>
<keyword evidence="4 7" id="KW-0238">DNA-binding</keyword>
<evidence type="ECO:0000256" key="5">
    <source>
        <dbReference type="ARBA" id="ARBA00023163"/>
    </source>
</evidence>
<comment type="caution">
    <text evidence="10">The sequence shown here is derived from an EMBL/GenBank/DDBJ whole genome shotgun (WGS) entry which is preliminary data.</text>
</comment>
<evidence type="ECO:0000313" key="11">
    <source>
        <dbReference type="Proteomes" id="UP000782843"/>
    </source>
</evidence>
<dbReference type="Gene3D" id="3.40.50.2300">
    <property type="match status" value="1"/>
</dbReference>
<dbReference type="Gene3D" id="6.10.250.690">
    <property type="match status" value="1"/>
</dbReference>
<dbReference type="GO" id="GO:0005829">
    <property type="term" value="C:cytosol"/>
    <property type="evidence" value="ECO:0007669"/>
    <property type="project" value="TreeGrafter"/>
</dbReference>
<evidence type="ECO:0000256" key="4">
    <source>
        <dbReference type="ARBA" id="ARBA00023125"/>
    </source>
</evidence>
<proteinExistence type="predicted"/>